<name>A0A1R3XFY0_9RHOB</name>
<dbReference type="PIRSF" id="PIRSF033239">
    <property type="entry name" value="ExoD"/>
    <property type="match status" value="1"/>
</dbReference>
<organism evidence="2 3">
    <name type="scientific">Yoonia rosea</name>
    <dbReference type="NCBI Taxonomy" id="287098"/>
    <lineage>
        <taxon>Bacteria</taxon>
        <taxon>Pseudomonadati</taxon>
        <taxon>Pseudomonadota</taxon>
        <taxon>Alphaproteobacteria</taxon>
        <taxon>Rhodobacterales</taxon>
        <taxon>Paracoccaceae</taxon>
        <taxon>Yoonia</taxon>
    </lineage>
</organism>
<dbReference type="InterPro" id="IPR010331">
    <property type="entry name" value="ExoD"/>
</dbReference>
<dbReference type="OrthoDB" id="7949130at2"/>
<sequence length="207" mass="22913">MTDKQLHRADHVPDAPPVLRGLSEIINKVIDLAAADRISLREVLRAIGDASFAPILLLPALAVATPLSGIPFFSTTMGILIFLIAGQMLLQRQHLWFPDWVLRREVQGHLVRDGFRKLYPVAHWIDARTQARLRIFARRPLVFVPQMLCLVSGLIMPLLEFVPFSSSIIGVGVALLALGMLTRDGLLTLIGMLPYAIVGWLIVRAAT</sequence>
<feature type="transmembrane region" description="Helical" evidence="1">
    <location>
        <begin position="161"/>
        <end position="179"/>
    </location>
</feature>
<gene>
    <name evidence="2" type="ORF">SAMN05421665_3058</name>
</gene>
<dbReference type="STRING" id="287098.SAMN05421665_3058"/>
<dbReference type="RefSeq" id="WP_084190872.1">
    <property type="nucleotide sequence ID" value="NZ_FTPR01000003.1"/>
</dbReference>
<keyword evidence="1" id="KW-1133">Transmembrane helix</keyword>
<evidence type="ECO:0000313" key="3">
    <source>
        <dbReference type="Proteomes" id="UP000186997"/>
    </source>
</evidence>
<proteinExistence type="predicted"/>
<dbReference type="PANTHER" id="PTHR41795">
    <property type="entry name" value="EXOPOLYSACCHARIDE SYNTHESIS PROTEIN"/>
    <property type="match status" value="1"/>
</dbReference>
<evidence type="ECO:0000313" key="2">
    <source>
        <dbReference type="EMBL" id="SIT90301.1"/>
    </source>
</evidence>
<evidence type="ECO:0000256" key="1">
    <source>
        <dbReference type="SAM" id="Phobius"/>
    </source>
</evidence>
<feature type="transmembrane region" description="Helical" evidence="1">
    <location>
        <begin position="186"/>
        <end position="203"/>
    </location>
</feature>
<keyword evidence="3" id="KW-1185">Reference proteome</keyword>
<dbReference type="Proteomes" id="UP000186997">
    <property type="component" value="Unassembled WGS sequence"/>
</dbReference>
<dbReference type="PANTHER" id="PTHR41795:SF1">
    <property type="entry name" value="EXOPOLYSACCHARIDE SYNTHESIS PROTEIN"/>
    <property type="match status" value="1"/>
</dbReference>
<feature type="transmembrane region" description="Helical" evidence="1">
    <location>
        <begin position="70"/>
        <end position="90"/>
    </location>
</feature>
<reference evidence="3" key="1">
    <citation type="submission" date="2017-01" db="EMBL/GenBank/DDBJ databases">
        <authorList>
            <person name="Varghese N."/>
            <person name="Submissions S."/>
        </authorList>
    </citation>
    <scope>NUCLEOTIDE SEQUENCE [LARGE SCALE GENOMIC DNA]</scope>
    <source>
        <strain evidence="3">DSM 29591</strain>
    </source>
</reference>
<keyword evidence="1" id="KW-0472">Membrane</keyword>
<keyword evidence="1" id="KW-0812">Transmembrane</keyword>
<feature type="transmembrane region" description="Helical" evidence="1">
    <location>
        <begin position="136"/>
        <end position="155"/>
    </location>
</feature>
<dbReference type="EMBL" id="FTPR01000003">
    <property type="protein sequence ID" value="SIT90301.1"/>
    <property type="molecule type" value="Genomic_DNA"/>
</dbReference>
<dbReference type="Pfam" id="PF06055">
    <property type="entry name" value="ExoD"/>
    <property type="match status" value="1"/>
</dbReference>
<accession>A0A1R3XFY0</accession>
<dbReference type="AlphaFoldDB" id="A0A1R3XFY0"/>
<protein>
    <submittedName>
        <fullName evidence="2">Uncharacterized conserved protein</fullName>
    </submittedName>
</protein>